<proteinExistence type="predicted"/>
<name>A0ABR3F2G9_9AGAR</name>
<feature type="compositionally biased region" description="Low complexity" evidence="1">
    <location>
        <begin position="442"/>
        <end position="475"/>
    </location>
</feature>
<feature type="compositionally biased region" description="Basic and acidic residues" evidence="1">
    <location>
        <begin position="300"/>
        <end position="311"/>
    </location>
</feature>
<protein>
    <submittedName>
        <fullName evidence="2">Uncharacterized protein</fullName>
    </submittedName>
</protein>
<feature type="region of interest" description="Disordered" evidence="1">
    <location>
        <begin position="433"/>
        <end position="506"/>
    </location>
</feature>
<feature type="compositionally biased region" description="Low complexity" evidence="1">
    <location>
        <begin position="263"/>
        <end position="282"/>
    </location>
</feature>
<feature type="compositionally biased region" description="Basic and acidic residues" evidence="1">
    <location>
        <begin position="174"/>
        <end position="190"/>
    </location>
</feature>
<feature type="compositionally biased region" description="Basic and acidic residues" evidence="1">
    <location>
        <begin position="208"/>
        <end position="221"/>
    </location>
</feature>
<dbReference type="EMBL" id="JBAHYK010001123">
    <property type="protein sequence ID" value="KAL0569420.1"/>
    <property type="molecule type" value="Genomic_DNA"/>
</dbReference>
<feature type="region of interest" description="Disordered" evidence="1">
    <location>
        <begin position="14"/>
        <end position="60"/>
    </location>
</feature>
<evidence type="ECO:0000256" key="1">
    <source>
        <dbReference type="SAM" id="MobiDB-lite"/>
    </source>
</evidence>
<feature type="region of interest" description="Disordered" evidence="1">
    <location>
        <begin position="170"/>
        <end position="324"/>
    </location>
</feature>
<organism evidence="2 3">
    <name type="scientific">Marasmius crinis-equi</name>
    <dbReference type="NCBI Taxonomy" id="585013"/>
    <lineage>
        <taxon>Eukaryota</taxon>
        <taxon>Fungi</taxon>
        <taxon>Dikarya</taxon>
        <taxon>Basidiomycota</taxon>
        <taxon>Agaricomycotina</taxon>
        <taxon>Agaricomycetes</taxon>
        <taxon>Agaricomycetidae</taxon>
        <taxon>Agaricales</taxon>
        <taxon>Marasmiineae</taxon>
        <taxon>Marasmiaceae</taxon>
        <taxon>Marasmius</taxon>
    </lineage>
</organism>
<keyword evidence="3" id="KW-1185">Reference proteome</keyword>
<evidence type="ECO:0000313" key="2">
    <source>
        <dbReference type="EMBL" id="KAL0569420.1"/>
    </source>
</evidence>
<sequence>MSYLWTNAASTVKRLNGHGKEKTEEESPLTLAHLTPKPKPKSCVLVDSPKRNSPSKTRKRKRVLCEEDNAVAFYSTPHRLASFKSAMENWDVDMKIGGNEEMLDLTQNADDEDEIRYRDTMQTPLLTMKGEHSALINVSMDMDMTSDSMQVDLNTGLARQLMMYSRELGLGGPEESKHVVQSQKQEEKPTKTTSTKPVFPKPPGSTKAKPEDRPRSKDSAAKKPVLSASKPKTYSPSTRPPKPRPIECSDAFSMPPADSAVGVEPPTSSSASPVAQPVVSSSRLDLTIETTAPSELSVPSKREEKSPEKKSVVTPLSSPSKISSACFPPTVAIQAAQAPSPDAYAVASTSYAIHLPLTSSDCDPTAVAGSSLPLSSPPPERWVASPTIASPPKPSTFQLPVVFPPVSLPTQVVPSSSDVDSAALTALSTQIDHVPPLFTENPSSSLPVVVETSPESSTTASPTLPSVPLPSSSSTDHTSAEYNSKSKSAVSTDKPSSSTPATTSSN</sequence>
<feature type="compositionally biased region" description="Polar residues" evidence="1">
    <location>
        <begin position="314"/>
        <end position="323"/>
    </location>
</feature>
<reference evidence="2 3" key="1">
    <citation type="submission" date="2024-02" db="EMBL/GenBank/DDBJ databases">
        <title>A draft genome for the cacao thread blight pathogen Marasmius crinis-equi.</title>
        <authorList>
            <person name="Cohen S.P."/>
            <person name="Baruah I.K."/>
            <person name="Amoako-Attah I."/>
            <person name="Bukari Y."/>
            <person name="Meinhardt L.W."/>
            <person name="Bailey B.A."/>
        </authorList>
    </citation>
    <scope>NUCLEOTIDE SEQUENCE [LARGE SCALE GENOMIC DNA]</scope>
    <source>
        <strain evidence="2 3">GH-76</strain>
    </source>
</reference>
<accession>A0ABR3F2G9</accession>
<dbReference type="Proteomes" id="UP001465976">
    <property type="component" value="Unassembled WGS sequence"/>
</dbReference>
<gene>
    <name evidence="2" type="ORF">V5O48_012547</name>
</gene>
<evidence type="ECO:0000313" key="3">
    <source>
        <dbReference type="Proteomes" id="UP001465976"/>
    </source>
</evidence>
<feature type="compositionally biased region" description="Low complexity" evidence="1">
    <location>
        <begin position="491"/>
        <end position="506"/>
    </location>
</feature>
<comment type="caution">
    <text evidence="2">The sequence shown here is derived from an EMBL/GenBank/DDBJ whole genome shotgun (WGS) entry which is preliminary data.</text>
</comment>
<feature type="compositionally biased region" description="Polar residues" evidence="1">
    <location>
        <begin position="476"/>
        <end position="490"/>
    </location>
</feature>
<feature type="region of interest" description="Disordered" evidence="1">
    <location>
        <begin position="364"/>
        <end position="389"/>
    </location>
</feature>